<dbReference type="AlphaFoldDB" id="A0A1M6CSR0"/>
<keyword evidence="2" id="KW-1185">Reference proteome</keyword>
<gene>
    <name evidence="1" type="ORF">SAMN04488508_102260</name>
</gene>
<name>A0A1M6CSR0_9FLAO</name>
<dbReference type="RefSeq" id="WP_073314914.1">
    <property type="nucleotide sequence ID" value="NZ_FQYP01000002.1"/>
</dbReference>
<sequence length="137" mass="15894">MEKHNELSDLDFKKQFQQLSLAPALFTHEAHLRLAWIHIQHTGPKKAATTICDQILRFATKHGDPGKFNKTVTIAAVQMVYHFMQKSTSKSFTDFIKEFPRLKNNFKELIASHYSWNIFTADRAKKEYVAPDLLPFT</sequence>
<proteinExistence type="predicted"/>
<evidence type="ECO:0000313" key="2">
    <source>
        <dbReference type="Proteomes" id="UP000184432"/>
    </source>
</evidence>
<organism evidence="1 2">
    <name type="scientific">Aquimarina spongiae</name>
    <dbReference type="NCBI Taxonomy" id="570521"/>
    <lineage>
        <taxon>Bacteria</taxon>
        <taxon>Pseudomonadati</taxon>
        <taxon>Bacteroidota</taxon>
        <taxon>Flavobacteriia</taxon>
        <taxon>Flavobacteriales</taxon>
        <taxon>Flavobacteriaceae</taxon>
        <taxon>Aquimarina</taxon>
    </lineage>
</organism>
<dbReference type="Proteomes" id="UP000184432">
    <property type="component" value="Unassembled WGS sequence"/>
</dbReference>
<protein>
    <submittedName>
        <fullName evidence="1">Uncharacterized protein</fullName>
    </submittedName>
</protein>
<reference evidence="2" key="1">
    <citation type="submission" date="2016-11" db="EMBL/GenBank/DDBJ databases">
        <authorList>
            <person name="Varghese N."/>
            <person name="Submissions S."/>
        </authorList>
    </citation>
    <scope>NUCLEOTIDE SEQUENCE [LARGE SCALE GENOMIC DNA]</scope>
    <source>
        <strain evidence="2">DSM 22623</strain>
    </source>
</reference>
<dbReference type="OrthoDB" id="282517at2"/>
<accession>A0A1M6CSR0</accession>
<evidence type="ECO:0000313" key="1">
    <source>
        <dbReference type="EMBL" id="SHI64010.1"/>
    </source>
</evidence>
<dbReference type="EMBL" id="FQYP01000002">
    <property type="protein sequence ID" value="SHI64010.1"/>
    <property type="molecule type" value="Genomic_DNA"/>
</dbReference>
<dbReference type="STRING" id="570521.SAMN04488508_102260"/>